<accession>A0ABT6NFZ5</accession>
<dbReference type="EMBL" id="JARYZI010000011">
    <property type="protein sequence ID" value="MDH8679356.1"/>
    <property type="molecule type" value="Genomic_DNA"/>
</dbReference>
<evidence type="ECO:0000256" key="2">
    <source>
        <dbReference type="PROSITE-ProRule" id="PRU00335"/>
    </source>
</evidence>
<keyword evidence="1 2" id="KW-0238">DNA-binding</keyword>
<dbReference type="SUPFAM" id="SSF46689">
    <property type="entry name" value="Homeodomain-like"/>
    <property type="match status" value="1"/>
</dbReference>
<reference evidence="4 5" key="1">
    <citation type="submission" date="2023-04" db="EMBL/GenBank/DDBJ databases">
        <title>Fusibacter bizertensis strain WBS, isolated from littoral bottom sediments of the Arctic seas - biochemical and genomic analysis.</title>
        <authorList>
            <person name="Brioukhanov A.L."/>
        </authorList>
    </citation>
    <scope>NUCLEOTIDE SEQUENCE [LARGE SCALE GENOMIC DNA]</scope>
    <source>
        <strain evidence="4 5">WBS</strain>
    </source>
</reference>
<dbReference type="Gene3D" id="1.10.357.10">
    <property type="entry name" value="Tetracycline Repressor, domain 2"/>
    <property type="match status" value="1"/>
</dbReference>
<dbReference type="RefSeq" id="WP_281095252.1">
    <property type="nucleotide sequence ID" value="NZ_JARYZI010000011.1"/>
</dbReference>
<protein>
    <submittedName>
        <fullName evidence="4">TetR/AcrR family transcriptional regulator</fullName>
    </submittedName>
</protein>
<feature type="domain" description="HTH tetR-type" evidence="3">
    <location>
        <begin position="12"/>
        <end position="72"/>
    </location>
</feature>
<organism evidence="4 5">
    <name type="scientific">Fusibacter bizertensis</name>
    <dbReference type="NCBI Taxonomy" id="1488331"/>
    <lineage>
        <taxon>Bacteria</taxon>
        <taxon>Bacillati</taxon>
        <taxon>Bacillota</taxon>
        <taxon>Clostridia</taxon>
        <taxon>Eubacteriales</taxon>
        <taxon>Eubacteriales Family XII. Incertae Sedis</taxon>
        <taxon>Fusibacter</taxon>
    </lineage>
</organism>
<dbReference type="Proteomes" id="UP001158045">
    <property type="component" value="Unassembled WGS sequence"/>
</dbReference>
<dbReference type="PROSITE" id="PS50977">
    <property type="entry name" value="HTH_TETR_2"/>
    <property type="match status" value="1"/>
</dbReference>
<evidence type="ECO:0000313" key="4">
    <source>
        <dbReference type="EMBL" id="MDH8679356.1"/>
    </source>
</evidence>
<dbReference type="PANTHER" id="PTHR43479:SF11">
    <property type="entry name" value="ACREF_ENVCD OPERON REPRESSOR-RELATED"/>
    <property type="match status" value="1"/>
</dbReference>
<evidence type="ECO:0000313" key="5">
    <source>
        <dbReference type="Proteomes" id="UP001158045"/>
    </source>
</evidence>
<dbReference type="InterPro" id="IPR009057">
    <property type="entry name" value="Homeodomain-like_sf"/>
</dbReference>
<proteinExistence type="predicted"/>
<dbReference type="InterPro" id="IPR001647">
    <property type="entry name" value="HTH_TetR"/>
</dbReference>
<sequence length="198" mass="22921">MSDKLNQNKSAKTTYEKILETAYDCFATLGYEQTSLSMIAKNIGISKPALYYHFESKEALFETLYGFIVEEMVSEYVVHGQVENKDALVKVIIDKGLSDIQYIKEKPAFTSILKQYLLLGMRNKKIERLTKRLEESIYNYYASLMSQAMNLEIINQNEIEAYIELLLLLDHGILDKAERLDAHALNQIWTLFINKLFP</sequence>
<name>A0ABT6NFZ5_9FIRM</name>
<feature type="DNA-binding region" description="H-T-H motif" evidence="2">
    <location>
        <begin position="35"/>
        <end position="54"/>
    </location>
</feature>
<dbReference type="PROSITE" id="PS01081">
    <property type="entry name" value="HTH_TETR_1"/>
    <property type="match status" value="1"/>
</dbReference>
<dbReference type="InterPro" id="IPR050624">
    <property type="entry name" value="HTH-type_Tx_Regulator"/>
</dbReference>
<comment type="caution">
    <text evidence="4">The sequence shown here is derived from an EMBL/GenBank/DDBJ whole genome shotgun (WGS) entry which is preliminary data.</text>
</comment>
<evidence type="ECO:0000259" key="3">
    <source>
        <dbReference type="PROSITE" id="PS50977"/>
    </source>
</evidence>
<dbReference type="PRINTS" id="PR00455">
    <property type="entry name" value="HTHTETR"/>
</dbReference>
<gene>
    <name evidence="4" type="ORF">QE109_14455</name>
</gene>
<dbReference type="Pfam" id="PF00440">
    <property type="entry name" value="TetR_N"/>
    <property type="match status" value="1"/>
</dbReference>
<dbReference type="PANTHER" id="PTHR43479">
    <property type="entry name" value="ACREF/ENVCD OPERON REPRESSOR-RELATED"/>
    <property type="match status" value="1"/>
</dbReference>
<dbReference type="InterPro" id="IPR023772">
    <property type="entry name" value="DNA-bd_HTH_TetR-type_CS"/>
</dbReference>
<evidence type="ECO:0000256" key="1">
    <source>
        <dbReference type="ARBA" id="ARBA00023125"/>
    </source>
</evidence>
<keyword evidence="5" id="KW-1185">Reference proteome</keyword>